<evidence type="ECO:0000313" key="3">
    <source>
        <dbReference type="Proteomes" id="UP000712281"/>
    </source>
</evidence>
<sequence length="68" mass="7744">MYVFGRYVATELRGELARSLRSDRALVRERARSLRSDRAMYVLGRYVATSFCAGCYVATLFASFSDFS</sequence>
<name>A0A8S9HGL3_BRACR</name>
<comment type="caution">
    <text evidence="2">The sequence shown here is derived from an EMBL/GenBank/DDBJ whole genome shotgun (WGS) entry which is preliminary data.</text>
</comment>
<evidence type="ECO:0000256" key="1">
    <source>
        <dbReference type="SAM" id="Phobius"/>
    </source>
</evidence>
<dbReference type="EMBL" id="QGKW02001940">
    <property type="protein sequence ID" value="KAF2557159.1"/>
    <property type="molecule type" value="Genomic_DNA"/>
</dbReference>
<evidence type="ECO:0000313" key="2">
    <source>
        <dbReference type="EMBL" id="KAF2557159.1"/>
    </source>
</evidence>
<feature type="transmembrane region" description="Helical" evidence="1">
    <location>
        <begin position="42"/>
        <end position="64"/>
    </location>
</feature>
<proteinExistence type="predicted"/>
<reference evidence="2" key="1">
    <citation type="submission" date="2019-12" db="EMBL/GenBank/DDBJ databases">
        <title>Genome sequencing and annotation of Brassica cretica.</title>
        <authorList>
            <person name="Studholme D.J."/>
            <person name="Sarris P.F."/>
        </authorList>
    </citation>
    <scope>NUCLEOTIDE SEQUENCE</scope>
    <source>
        <strain evidence="2">PFS-001/15</strain>
        <tissue evidence="2">Leaf</tissue>
    </source>
</reference>
<protein>
    <submittedName>
        <fullName evidence="2">Uncharacterized protein</fullName>
    </submittedName>
</protein>
<keyword evidence="1" id="KW-1133">Transmembrane helix</keyword>
<keyword evidence="1" id="KW-0812">Transmembrane</keyword>
<gene>
    <name evidence="2" type="ORF">F2Q68_00016081</name>
</gene>
<dbReference type="AlphaFoldDB" id="A0A8S9HGL3"/>
<accession>A0A8S9HGL3</accession>
<keyword evidence="1" id="KW-0472">Membrane</keyword>
<dbReference type="Proteomes" id="UP000712281">
    <property type="component" value="Unassembled WGS sequence"/>
</dbReference>
<organism evidence="2 3">
    <name type="scientific">Brassica cretica</name>
    <name type="common">Mustard</name>
    <dbReference type="NCBI Taxonomy" id="69181"/>
    <lineage>
        <taxon>Eukaryota</taxon>
        <taxon>Viridiplantae</taxon>
        <taxon>Streptophyta</taxon>
        <taxon>Embryophyta</taxon>
        <taxon>Tracheophyta</taxon>
        <taxon>Spermatophyta</taxon>
        <taxon>Magnoliopsida</taxon>
        <taxon>eudicotyledons</taxon>
        <taxon>Gunneridae</taxon>
        <taxon>Pentapetalae</taxon>
        <taxon>rosids</taxon>
        <taxon>malvids</taxon>
        <taxon>Brassicales</taxon>
        <taxon>Brassicaceae</taxon>
        <taxon>Brassiceae</taxon>
        <taxon>Brassica</taxon>
    </lineage>
</organism>